<dbReference type="AlphaFoldDB" id="A0A8J3NGV8"/>
<name>A0A8J3NGV8_9ACTN</name>
<accession>A0A8J3NGV8</accession>
<evidence type="ECO:0000313" key="1">
    <source>
        <dbReference type="EMBL" id="GIF79153.1"/>
    </source>
</evidence>
<evidence type="ECO:0000313" key="2">
    <source>
        <dbReference type="Proteomes" id="UP000601223"/>
    </source>
</evidence>
<dbReference type="RefSeq" id="WP_203741226.1">
    <property type="nucleotide sequence ID" value="NZ_BONF01000004.1"/>
</dbReference>
<reference evidence="1 2" key="1">
    <citation type="submission" date="2021-01" db="EMBL/GenBank/DDBJ databases">
        <title>Whole genome shotgun sequence of Catellatospora bangladeshensis NBRC 107357.</title>
        <authorList>
            <person name="Komaki H."/>
            <person name="Tamura T."/>
        </authorList>
    </citation>
    <scope>NUCLEOTIDE SEQUENCE [LARGE SCALE GENOMIC DNA]</scope>
    <source>
        <strain evidence="1 2">NBRC 107357</strain>
    </source>
</reference>
<gene>
    <name evidence="1" type="ORF">Cba03nite_05020</name>
</gene>
<keyword evidence="2" id="KW-1185">Reference proteome</keyword>
<organism evidence="1 2">
    <name type="scientific">Catellatospora bangladeshensis</name>
    <dbReference type="NCBI Taxonomy" id="310355"/>
    <lineage>
        <taxon>Bacteria</taxon>
        <taxon>Bacillati</taxon>
        <taxon>Actinomycetota</taxon>
        <taxon>Actinomycetes</taxon>
        <taxon>Micromonosporales</taxon>
        <taxon>Micromonosporaceae</taxon>
        <taxon>Catellatospora</taxon>
    </lineage>
</organism>
<dbReference type="EMBL" id="BONF01000004">
    <property type="protein sequence ID" value="GIF79153.1"/>
    <property type="molecule type" value="Genomic_DNA"/>
</dbReference>
<comment type="caution">
    <text evidence="1">The sequence shown here is derived from an EMBL/GenBank/DDBJ whole genome shotgun (WGS) entry which is preliminary data.</text>
</comment>
<sequence>MHETRHRGAMSPDAEQAARSLLAEERRITVETGWSTSTAVVTAIRERLLVNMLAATR</sequence>
<dbReference type="Proteomes" id="UP000601223">
    <property type="component" value="Unassembled WGS sequence"/>
</dbReference>
<protein>
    <submittedName>
        <fullName evidence="1">Uncharacterized protein</fullName>
    </submittedName>
</protein>
<proteinExistence type="predicted"/>